<comment type="caution">
    <text evidence="7">The sequence shown here is derived from an EMBL/GenBank/DDBJ whole genome shotgun (WGS) entry which is preliminary data.</text>
</comment>
<dbReference type="Pfam" id="PF07690">
    <property type="entry name" value="MFS_1"/>
    <property type="match status" value="1"/>
</dbReference>
<feature type="transmembrane region" description="Helical" evidence="5">
    <location>
        <begin position="49"/>
        <end position="68"/>
    </location>
</feature>
<dbReference type="PANTHER" id="PTHR11662">
    <property type="entry name" value="SOLUTE CARRIER FAMILY 17"/>
    <property type="match status" value="1"/>
</dbReference>
<feature type="transmembrane region" description="Helical" evidence="5">
    <location>
        <begin position="18"/>
        <end position="37"/>
    </location>
</feature>
<feature type="transmembrane region" description="Helical" evidence="5">
    <location>
        <begin position="296"/>
        <end position="317"/>
    </location>
</feature>
<dbReference type="InterPro" id="IPR011701">
    <property type="entry name" value="MFS"/>
</dbReference>
<reference evidence="7" key="1">
    <citation type="submission" date="2021-06" db="EMBL/GenBank/DDBJ databases">
        <authorList>
            <person name="Kallberg Y."/>
            <person name="Tangrot J."/>
            <person name="Rosling A."/>
        </authorList>
    </citation>
    <scope>NUCLEOTIDE SEQUENCE</scope>
    <source>
        <strain evidence="7">FL966</strain>
    </source>
</reference>
<evidence type="ECO:0000313" key="7">
    <source>
        <dbReference type="EMBL" id="CAG8678543.1"/>
    </source>
</evidence>
<keyword evidence="4 5" id="KW-0472">Membrane</keyword>
<dbReference type="EMBL" id="CAJVQA010008882">
    <property type="protein sequence ID" value="CAG8678543.1"/>
    <property type="molecule type" value="Genomic_DNA"/>
</dbReference>
<dbReference type="PROSITE" id="PS50850">
    <property type="entry name" value="MFS"/>
    <property type="match status" value="1"/>
</dbReference>
<dbReference type="SUPFAM" id="SSF103473">
    <property type="entry name" value="MFS general substrate transporter"/>
    <property type="match status" value="1"/>
</dbReference>
<feature type="transmembrane region" description="Helical" evidence="5">
    <location>
        <begin position="141"/>
        <end position="159"/>
    </location>
</feature>
<evidence type="ECO:0000256" key="2">
    <source>
        <dbReference type="ARBA" id="ARBA00022692"/>
    </source>
</evidence>
<evidence type="ECO:0000256" key="3">
    <source>
        <dbReference type="ARBA" id="ARBA00022989"/>
    </source>
</evidence>
<gene>
    <name evidence="7" type="ORF">CPELLU_LOCUS10654</name>
</gene>
<evidence type="ECO:0000256" key="5">
    <source>
        <dbReference type="SAM" id="Phobius"/>
    </source>
</evidence>
<feature type="transmembrane region" description="Helical" evidence="5">
    <location>
        <begin position="329"/>
        <end position="349"/>
    </location>
</feature>
<feature type="transmembrane region" description="Helical" evidence="5">
    <location>
        <begin position="109"/>
        <end position="129"/>
    </location>
</feature>
<dbReference type="InterPro" id="IPR020846">
    <property type="entry name" value="MFS_dom"/>
</dbReference>
<dbReference type="InterPro" id="IPR050382">
    <property type="entry name" value="MFS_Na/Anion_cotransporter"/>
</dbReference>
<keyword evidence="8" id="KW-1185">Reference proteome</keyword>
<keyword evidence="3 5" id="KW-1133">Transmembrane helix</keyword>
<feature type="domain" description="Major facilitator superfamily (MFS) profile" evidence="6">
    <location>
        <begin position="1"/>
        <end position="411"/>
    </location>
</feature>
<sequence>MTIAIIYMAEEFNWSPKIQGIISSSFYFGYFMTQIIGGALTDKFGGKSVLGIAAVTWSLFTLITPIAARINLYVLIMCRICLGIGEGVCFPCVHSLVSKWFPPQERTRAASAISVSNFIGLVIAMPISNLLGSSQLGWECIFWVFSIIGLIWSVFWHFYGESVPTDYSGINKDELDWILENKTSISKSTNESIDCPENKIGHYRSCSSECITITDEELGRPRNENDMLLPKGRISSSSHKVHKIPWKLLFSRREVWAIMIGSLFNGWSHFVLLNWLPIFFYDHFHVDINLVGYYTVLPYFLYIITGAIVGCICDYAINQLKIRVLTVRRSVCIIGGFGMSLSLLLLDIAPKYAGFVYGLGGTFALIPAFFGVALTGWILEVTGNDWSIIWNMCSLCYIIGVSFFVCWAGGE</sequence>
<dbReference type="GO" id="GO:0016020">
    <property type="term" value="C:membrane"/>
    <property type="evidence" value="ECO:0007669"/>
    <property type="project" value="UniProtKB-SubCell"/>
</dbReference>
<evidence type="ECO:0000259" key="6">
    <source>
        <dbReference type="PROSITE" id="PS50850"/>
    </source>
</evidence>
<feature type="transmembrane region" description="Helical" evidence="5">
    <location>
        <begin position="388"/>
        <end position="410"/>
    </location>
</feature>
<dbReference type="GO" id="GO:0022857">
    <property type="term" value="F:transmembrane transporter activity"/>
    <property type="evidence" value="ECO:0007669"/>
    <property type="project" value="InterPro"/>
</dbReference>
<evidence type="ECO:0000256" key="1">
    <source>
        <dbReference type="ARBA" id="ARBA00004141"/>
    </source>
</evidence>
<dbReference type="AlphaFoldDB" id="A0A9N9ENB1"/>
<keyword evidence="2 5" id="KW-0812">Transmembrane</keyword>
<proteinExistence type="predicted"/>
<dbReference type="OrthoDB" id="6730379at2759"/>
<comment type="subcellular location">
    <subcellularLocation>
        <location evidence="1">Membrane</location>
        <topology evidence="1">Multi-pass membrane protein</topology>
    </subcellularLocation>
</comment>
<evidence type="ECO:0000256" key="4">
    <source>
        <dbReference type="ARBA" id="ARBA00023136"/>
    </source>
</evidence>
<dbReference type="PANTHER" id="PTHR11662:SF399">
    <property type="entry name" value="FI19708P1-RELATED"/>
    <property type="match status" value="1"/>
</dbReference>
<dbReference type="Proteomes" id="UP000789759">
    <property type="component" value="Unassembled WGS sequence"/>
</dbReference>
<organism evidence="7 8">
    <name type="scientific">Cetraspora pellucida</name>
    <dbReference type="NCBI Taxonomy" id="1433469"/>
    <lineage>
        <taxon>Eukaryota</taxon>
        <taxon>Fungi</taxon>
        <taxon>Fungi incertae sedis</taxon>
        <taxon>Mucoromycota</taxon>
        <taxon>Glomeromycotina</taxon>
        <taxon>Glomeromycetes</taxon>
        <taxon>Diversisporales</taxon>
        <taxon>Gigasporaceae</taxon>
        <taxon>Cetraspora</taxon>
    </lineage>
</organism>
<dbReference type="InterPro" id="IPR036259">
    <property type="entry name" value="MFS_trans_sf"/>
</dbReference>
<evidence type="ECO:0000313" key="8">
    <source>
        <dbReference type="Proteomes" id="UP000789759"/>
    </source>
</evidence>
<feature type="non-terminal residue" evidence="7">
    <location>
        <position position="411"/>
    </location>
</feature>
<feature type="transmembrane region" description="Helical" evidence="5">
    <location>
        <begin position="355"/>
        <end position="379"/>
    </location>
</feature>
<name>A0A9N9ENB1_9GLOM</name>
<dbReference type="Gene3D" id="1.20.1250.20">
    <property type="entry name" value="MFS general substrate transporter like domains"/>
    <property type="match status" value="1"/>
</dbReference>
<protein>
    <submittedName>
        <fullName evidence="7">15394_t:CDS:1</fullName>
    </submittedName>
</protein>
<accession>A0A9N9ENB1</accession>
<feature type="transmembrane region" description="Helical" evidence="5">
    <location>
        <begin position="255"/>
        <end position="276"/>
    </location>
</feature>